<dbReference type="Proteomes" id="UP001302349">
    <property type="component" value="Chromosome"/>
</dbReference>
<evidence type="ECO:0000256" key="1">
    <source>
        <dbReference type="ARBA" id="ARBA00023002"/>
    </source>
</evidence>
<evidence type="ECO:0000313" key="4">
    <source>
        <dbReference type="Proteomes" id="UP001302349"/>
    </source>
</evidence>
<dbReference type="Gene3D" id="1.10.3660.10">
    <property type="entry name" value="6-phosphogluconate dehydrogenase C-terminal like domain"/>
    <property type="match status" value="1"/>
</dbReference>
<dbReference type="SUPFAM" id="SSF51735">
    <property type="entry name" value="NAD(P)-binding Rossmann-fold domains"/>
    <property type="match status" value="1"/>
</dbReference>
<dbReference type="Gene3D" id="3.40.50.720">
    <property type="entry name" value="NAD(P)-binding Rossmann-like Domain"/>
    <property type="match status" value="1"/>
</dbReference>
<dbReference type="InterPro" id="IPR036291">
    <property type="entry name" value="NAD(P)-bd_dom_sf"/>
</dbReference>
<dbReference type="PROSITE" id="PS51176">
    <property type="entry name" value="PDH_ADH"/>
    <property type="match status" value="1"/>
</dbReference>
<feature type="domain" description="Prephenate/arogenate dehydrogenase" evidence="2">
    <location>
        <begin position="12"/>
        <end position="285"/>
    </location>
</feature>
<proteinExistence type="predicted"/>
<evidence type="ECO:0000313" key="3">
    <source>
        <dbReference type="EMBL" id="WOK07849.1"/>
    </source>
</evidence>
<sequence length="302" mass="33958">MTDSFMKSEHSKSIGVVGGSRGMGKWLVDFLSERGHKVSFTSNDESSQYNSNIELVAASDVLILAVPISAMEGVLAEIYPLLNDKLLIDVCSVKSGIVAAHQKISQEQSDISSQYISIHPMFAPSVKNVEGQVVIFNYSVNVETETELYWKNLFSKQGALVQDISYDEHDRLMGVIQGLNHFNVFVSAKTLAHMGANLDFIKSLSSPTYRIFLLFYTRYVLQNPRLYAEIQIFNPFVKEVTQLFMKEAEILLSLVEKRDFEGFENYVKEIQPFFSDNKEDSVLSDKLIDALGHLLADTSANK</sequence>
<reference evidence="3 4" key="1">
    <citation type="journal article" date="2023" name="Microbiol. Resour. Announc.">
        <title>Complete Genome Sequence of Imperialibacter roseus strain P4T.</title>
        <authorList>
            <person name="Tizabi D.R."/>
            <person name="Bachvaroff T."/>
            <person name="Hill R.T."/>
        </authorList>
    </citation>
    <scope>NUCLEOTIDE SEQUENCE [LARGE SCALE GENOMIC DNA]</scope>
    <source>
        <strain evidence="3 4">P4T</strain>
    </source>
</reference>
<dbReference type="InterPro" id="IPR050812">
    <property type="entry name" value="Preph/Arog_dehydrog"/>
</dbReference>
<dbReference type="RefSeq" id="WP_317490498.1">
    <property type="nucleotide sequence ID" value="NZ_CP136051.1"/>
</dbReference>
<dbReference type="Pfam" id="PF02153">
    <property type="entry name" value="PDH_N"/>
    <property type="match status" value="1"/>
</dbReference>
<dbReference type="InterPro" id="IPR003099">
    <property type="entry name" value="Prephen_DH"/>
</dbReference>
<dbReference type="PANTHER" id="PTHR21363:SF0">
    <property type="entry name" value="PREPHENATE DEHYDROGENASE [NADP(+)]"/>
    <property type="match status" value="1"/>
</dbReference>
<accession>A0ABZ0IS71</accession>
<gene>
    <name evidence="3" type="ORF">RT717_04310</name>
</gene>
<evidence type="ECO:0000259" key="2">
    <source>
        <dbReference type="PROSITE" id="PS51176"/>
    </source>
</evidence>
<dbReference type="Pfam" id="PF20463">
    <property type="entry name" value="PDH_C"/>
    <property type="match status" value="1"/>
</dbReference>
<dbReference type="SUPFAM" id="SSF48179">
    <property type="entry name" value="6-phosphogluconate dehydrogenase C-terminal domain-like"/>
    <property type="match status" value="1"/>
</dbReference>
<organism evidence="3 4">
    <name type="scientific">Imperialibacter roseus</name>
    <dbReference type="NCBI Taxonomy" id="1324217"/>
    <lineage>
        <taxon>Bacteria</taxon>
        <taxon>Pseudomonadati</taxon>
        <taxon>Bacteroidota</taxon>
        <taxon>Cytophagia</taxon>
        <taxon>Cytophagales</taxon>
        <taxon>Flammeovirgaceae</taxon>
        <taxon>Imperialibacter</taxon>
    </lineage>
</organism>
<dbReference type="EMBL" id="CP136051">
    <property type="protein sequence ID" value="WOK07849.1"/>
    <property type="molecule type" value="Genomic_DNA"/>
</dbReference>
<keyword evidence="1" id="KW-0560">Oxidoreductase</keyword>
<keyword evidence="4" id="KW-1185">Reference proteome</keyword>
<dbReference type="InterPro" id="IPR008927">
    <property type="entry name" value="6-PGluconate_DH-like_C_sf"/>
</dbReference>
<dbReference type="PANTHER" id="PTHR21363">
    <property type="entry name" value="PREPHENATE DEHYDROGENASE"/>
    <property type="match status" value="1"/>
</dbReference>
<name>A0ABZ0IS71_9BACT</name>
<dbReference type="InterPro" id="IPR046825">
    <property type="entry name" value="PDH_C"/>
</dbReference>
<protein>
    <submittedName>
        <fullName evidence="3">Prephenate dehydrogenase/arogenate dehydrogenase family protein</fullName>
    </submittedName>
</protein>
<dbReference type="InterPro" id="IPR046826">
    <property type="entry name" value="PDH_N"/>
</dbReference>